<feature type="transmembrane region" description="Helical" evidence="7">
    <location>
        <begin position="222"/>
        <end position="242"/>
    </location>
</feature>
<dbReference type="PANTHER" id="PTHR23517">
    <property type="entry name" value="RESISTANCE PROTEIN MDTM, PUTATIVE-RELATED-RELATED"/>
    <property type="match status" value="1"/>
</dbReference>
<dbReference type="Proteomes" id="UP000245380">
    <property type="component" value="Unassembled WGS sequence"/>
</dbReference>
<proteinExistence type="predicted"/>
<dbReference type="InterPro" id="IPR050171">
    <property type="entry name" value="MFS_Transporters"/>
</dbReference>
<dbReference type="InterPro" id="IPR011701">
    <property type="entry name" value="MFS"/>
</dbReference>
<keyword evidence="3" id="KW-1003">Cell membrane</keyword>
<feature type="transmembrane region" description="Helical" evidence="7">
    <location>
        <begin position="145"/>
        <end position="167"/>
    </location>
</feature>
<feature type="transmembrane region" description="Helical" evidence="7">
    <location>
        <begin position="109"/>
        <end position="133"/>
    </location>
</feature>
<feature type="transmembrane region" description="Helical" evidence="7">
    <location>
        <begin position="20"/>
        <end position="39"/>
    </location>
</feature>
<evidence type="ECO:0000313" key="10">
    <source>
        <dbReference type="Proteomes" id="UP000245380"/>
    </source>
</evidence>
<comment type="caution">
    <text evidence="9">The sequence shown here is derived from an EMBL/GenBank/DDBJ whole genome shotgun (WGS) entry which is preliminary data.</text>
</comment>
<evidence type="ECO:0000256" key="2">
    <source>
        <dbReference type="ARBA" id="ARBA00022448"/>
    </source>
</evidence>
<feature type="transmembrane region" description="Helical" evidence="7">
    <location>
        <begin position="84"/>
        <end position="103"/>
    </location>
</feature>
<feature type="transmembrane region" description="Helical" evidence="7">
    <location>
        <begin position="173"/>
        <end position="191"/>
    </location>
</feature>
<evidence type="ECO:0000256" key="6">
    <source>
        <dbReference type="ARBA" id="ARBA00023136"/>
    </source>
</evidence>
<protein>
    <recommendedName>
        <fullName evidence="8">Major facilitator superfamily (MFS) profile domain-containing protein</fullName>
    </recommendedName>
</protein>
<evidence type="ECO:0000259" key="8">
    <source>
        <dbReference type="PROSITE" id="PS50850"/>
    </source>
</evidence>
<feature type="transmembrane region" description="Helical" evidence="7">
    <location>
        <begin position="317"/>
        <end position="335"/>
    </location>
</feature>
<feature type="transmembrane region" description="Helical" evidence="7">
    <location>
        <begin position="347"/>
        <end position="369"/>
    </location>
</feature>
<dbReference type="PANTHER" id="PTHR23517:SF10">
    <property type="entry name" value="MAJOR FACILITATOR SUPERFAMILY (MFS) PROFILE DOMAIN-CONTAINING PROTEIN"/>
    <property type="match status" value="1"/>
</dbReference>
<dbReference type="OrthoDB" id="3268460at2"/>
<name>A0A2U3DAV0_SULT2</name>
<evidence type="ECO:0000256" key="4">
    <source>
        <dbReference type="ARBA" id="ARBA00022692"/>
    </source>
</evidence>
<evidence type="ECO:0000256" key="5">
    <source>
        <dbReference type="ARBA" id="ARBA00022989"/>
    </source>
</evidence>
<organism evidence="9 10">
    <name type="scientific">Sulfoacidibacillus thermotolerans</name>
    <name type="common">Acidibacillus sulfuroxidans</name>
    <dbReference type="NCBI Taxonomy" id="1765684"/>
    <lineage>
        <taxon>Bacteria</taxon>
        <taxon>Bacillati</taxon>
        <taxon>Bacillota</taxon>
        <taxon>Bacilli</taxon>
        <taxon>Bacillales</taxon>
        <taxon>Alicyclobacillaceae</taxon>
        <taxon>Sulfoacidibacillus</taxon>
    </lineage>
</organism>
<dbReference type="GO" id="GO:0022857">
    <property type="term" value="F:transmembrane transporter activity"/>
    <property type="evidence" value="ECO:0007669"/>
    <property type="project" value="InterPro"/>
</dbReference>
<dbReference type="EMBL" id="MPDK01000004">
    <property type="protein sequence ID" value="PWI58401.1"/>
    <property type="molecule type" value="Genomic_DNA"/>
</dbReference>
<evidence type="ECO:0000256" key="3">
    <source>
        <dbReference type="ARBA" id="ARBA00022475"/>
    </source>
</evidence>
<dbReference type="GO" id="GO:0005886">
    <property type="term" value="C:plasma membrane"/>
    <property type="evidence" value="ECO:0007669"/>
    <property type="project" value="UniProtKB-SubCell"/>
</dbReference>
<sequence>MNLFKNRSSTFFRTYPKNAYVFIIASLVNSTGSALLWPLTTLYVHNILHRSYGEAGLVLFFQSLAGVIGQIVGGSLYHKLGARNLIVGSLMLSGLTQFGLIFAKAWSPYVIVMTTNGLLNAITMPAISAFIGFQWRNQQFQLFNTVYVSNNIGVAIGTSLAGLLAAISFDLTFLLNGVTTICFSIFFYLYLKRQTIAPNNEECSAFLHHSVRPHPFTLLKNFRAYLFLALGLLLILFSTSSWNSGIAPYLNQRGMSLARYSFLWTINGLVILVGQPFTTWFGRTFAKSLDARLMASASFYAIAFLFMWIFHSQYPDLMIGMVIATIGEMLNSPTVPTWITQSTGTSAPFYLGVVGGFGSAGRLIGPLLFGNLFDWFGITPILAVTTFSTLTAIIFFAIQSKFTYHSQQEQKNMQNSVNLPN</sequence>
<evidence type="ECO:0000256" key="1">
    <source>
        <dbReference type="ARBA" id="ARBA00004651"/>
    </source>
</evidence>
<dbReference type="PROSITE" id="PS50850">
    <property type="entry name" value="MFS"/>
    <property type="match status" value="1"/>
</dbReference>
<dbReference type="RefSeq" id="WP_109429904.1">
    <property type="nucleotide sequence ID" value="NZ_MPDK01000004.1"/>
</dbReference>
<accession>A0A2U3DAV0</accession>
<reference evidence="9 10" key="1">
    <citation type="submission" date="2016-11" db="EMBL/GenBank/DDBJ databases">
        <title>Comparative genomics of Acidibacillus ferroxidans species.</title>
        <authorList>
            <person name="Oliveira G."/>
            <person name="Nunes G."/>
            <person name="Oliveira R."/>
            <person name="Araujo F."/>
            <person name="Salim A."/>
            <person name="Scholte L."/>
            <person name="Morais D."/>
            <person name="Nancucheo I."/>
            <person name="Johnson D.B."/>
            <person name="Grail B."/>
            <person name="Bittencourt J."/>
            <person name="Valadares R."/>
        </authorList>
    </citation>
    <scope>NUCLEOTIDE SEQUENCE [LARGE SCALE GENOMIC DNA]</scope>
    <source>
        <strain evidence="9 10">Y002</strain>
    </source>
</reference>
<keyword evidence="5 7" id="KW-1133">Transmembrane helix</keyword>
<gene>
    <name evidence="9" type="ORF">BM613_04100</name>
</gene>
<keyword evidence="6 7" id="KW-0472">Membrane</keyword>
<dbReference type="SUPFAM" id="SSF103473">
    <property type="entry name" value="MFS general substrate transporter"/>
    <property type="match status" value="1"/>
</dbReference>
<comment type="subcellular location">
    <subcellularLocation>
        <location evidence="1">Cell membrane</location>
        <topology evidence="1">Multi-pass membrane protein</topology>
    </subcellularLocation>
</comment>
<feature type="transmembrane region" description="Helical" evidence="7">
    <location>
        <begin position="59"/>
        <end position="77"/>
    </location>
</feature>
<feature type="transmembrane region" description="Helical" evidence="7">
    <location>
        <begin position="375"/>
        <end position="398"/>
    </location>
</feature>
<keyword evidence="2" id="KW-0813">Transport</keyword>
<evidence type="ECO:0000313" key="9">
    <source>
        <dbReference type="EMBL" id="PWI58401.1"/>
    </source>
</evidence>
<feature type="transmembrane region" description="Helical" evidence="7">
    <location>
        <begin position="262"/>
        <end position="281"/>
    </location>
</feature>
<keyword evidence="4 7" id="KW-0812">Transmembrane</keyword>
<feature type="transmembrane region" description="Helical" evidence="7">
    <location>
        <begin position="293"/>
        <end position="311"/>
    </location>
</feature>
<dbReference type="Pfam" id="PF07690">
    <property type="entry name" value="MFS_1"/>
    <property type="match status" value="1"/>
</dbReference>
<keyword evidence="10" id="KW-1185">Reference proteome</keyword>
<dbReference type="AlphaFoldDB" id="A0A2U3DAV0"/>
<dbReference type="InterPro" id="IPR036259">
    <property type="entry name" value="MFS_trans_sf"/>
</dbReference>
<feature type="domain" description="Major facilitator superfamily (MFS) profile" evidence="8">
    <location>
        <begin position="18"/>
        <end position="401"/>
    </location>
</feature>
<evidence type="ECO:0000256" key="7">
    <source>
        <dbReference type="SAM" id="Phobius"/>
    </source>
</evidence>
<dbReference type="InterPro" id="IPR020846">
    <property type="entry name" value="MFS_dom"/>
</dbReference>
<dbReference type="Gene3D" id="1.20.1250.20">
    <property type="entry name" value="MFS general substrate transporter like domains"/>
    <property type="match status" value="1"/>
</dbReference>